<dbReference type="PROSITE" id="PS00105">
    <property type="entry name" value="AA_TRANSFER_CLASS_1"/>
    <property type="match status" value="1"/>
</dbReference>
<protein>
    <submittedName>
        <fullName evidence="4">G1844 protein</fullName>
    </submittedName>
</protein>
<dbReference type="EMBL" id="CAXHTA020000002">
    <property type="protein sequence ID" value="CAL5219914.1"/>
    <property type="molecule type" value="Genomic_DNA"/>
</dbReference>
<dbReference type="SUPFAM" id="SSF53383">
    <property type="entry name" value="PLP-dependent transferases"/>
    <property type="match status" value="1"/>
</dbReference>
<organism evidence="4 5">
    <name type="scientific">Coccomyxa viridis</name>
    <dbReference type="NCBI Taxonomy" id="1274662"/>
    <lineage>
        <taxon>Eukaryota</taxon>
        <taxon>Viridiplantae</taxon>
        <taxon>Chlorophyta</taxon>
        <taxon>core chlorophytes</taxon>
        <taxon>Trebouxiophyceae</taxon>
        <taxon>Trebouxiophyceae incertae sedis</taxon>
        <taxon>Coccomyxaceae</taxon>
        <taxon>Coccomyxa</taxon>
    </lineage>
</organism>
<dbReference type="InterPro" id="IPR050478">
    <property type="entry name" value="Ethylene_sulfur-biosynth"/>
</dbReference>
<accession>A0ABP1FL50</accession>
<dbReference type="PANTHER" id="PTHR43795">
    <property type="entry name" value="BIFUNCTIONAL ASPARTATE AMINOTRANSFERASE AND GLUTAMATE/ASPARTATE-PREPHENATE AMINOTRANSFERASE-RELATED"/>
    <property type="match status" value="1"/>
</dbReference>
<dbReference type="CDD" id="cd00609">
    <property type="entry name" value="AAT_like"/>
    <property type="match status" value="1"/>
</dbReference>
<dbReference type="InterPro" id="IPR015421">
    <property type="entry name" value="PyrdxlP-dep_Trfase_major"/>
</dbReference>
<comment type="caution">
    <text evidence="4">The sequence shown here is derived from an EMBL/GenBank/DDBJ whole genome shotgun (WGS) entry which is preliminary data.</text>
</comment>
<evidence type="ECO:0000313" key="5">
    <source>
        <dbReference type="Proteomes" id="UP001497392"/>
    </source>
</evidence>
<dbReference type="PANTHER" id="PTHR43795:SF39">
    <property type="entry name" value="AMINOTRANSFERASE CLASS I_CLASSII DOMAIN-CONTAINING PROTEIN"/>
    <property type="match status" value="1"/>
</dbReference>
<dbReference type="Gene3D" id="3.40.640.10">
    <property type="entry name" value="Type I PLP-dependent aspartate aminotransferase-like (Major domain)"/>
    <property type="match status" value="1"/>
</dbReference>
<dbReference type="PRINTS" id="PR00753">
    <property type="entry name" value="ACCSYNTHASE"/>
</dbReference>
<dbReference type="InterPro" id="IPR015422">
    <property type="entry name" value="PyrdxlP-dep_Trfase_small"/>
</dbReference>
<dbReference type="Pfam" id="PF00155">
    <property type="entry name" value="Aminotran_1_2"/>
    <property type="match status" value="1"/>
</dbReference>
<evidence type="ECO:0000256" key="1">
    <source>
        <dbReference type="ARBA" id="ARBA00007441"/>
    </source>
</evidence>
<feature type="domain" description="Aminotransferase class I/classII large" evidence="3">
    <location>
        <begin position="80"/>
        <end position="422"/>
    </location>
</feature>
<keyword evidence="2" id="KW-0663">Pyridoxal phosphate</keyword>
<dbReference type="InterPro" id="IPR004839">
    <property type="entry name" value="Aminotransferase_I/II_large"/>
</dbReference>
<dbReference type="Proteomes" id="UP001497392">
    <property type="component" value="Unassembled WGS sequence"/>
</dbReference>
<reference evidence="4 5" key="1">
    <citation type="submission" date="2024-06" db="EMBL/GenBank/DDBJ databases">
        <authorList>
            <person name="Kraege A."/>
            <person name="Thomma B."/>
        </authorList>
    </citation>
    <scope>NUCLEOTIDE SEQUENCE [LARGE SCALE GENOMIC DNA]</scope>
</reference>
<evidence type="ECO:0000313" key="4">
    <source>
        <dbReference type="EMBL" id="CAL5219914.1"/>
    </source>
</evidence>
<dbReference type="InterPro" id="IPR015424">
    <property type="entry name" value="PyrdxlP-dep_Trfase"/>
</dbReference>
<keyword evidence="5" id="KW-1185">Reference proteome</keyword>
<name>A0ABP1FL50_9CHLO</name>
<dbReference type="Gene3D" id="3.90.1150.10">
    <property type="entry name" value="Aspartate Aminotransferase, domain 1"/>
    <property type="match status" value="1"/>
</dbReference>
<comment type="similarity">
    <text evidence="1">Belongs to the class-I pyridoxal-phosphate-dependent aminotransferase family.</text>
</comment>
<proteinExistence type="inferred from homology"/>
<sequence>MNGMDHTNGNTDSMVLSERGRQAHVAKLPMTYFRPIMDMLKDPWTPDNPKGNLILAVAENRLSCDLLGKRLHQIEDLPDNIYGYPPGRGFPRLREAIAKYMRDTFLQGLELKADDITVLAGCGCVLDLLIFSIASEGDSIGIPAPYYPAFDNDVKARCGCYAQPMHLSVDRSLSEQLDAELAKAKSSGKPMKAIIICNPNNPTGEVIAPDVLQEYLEWCCEHDVHLVSDEIYANSIFKEAHFVSMASILAQASPALQAKGRSLVHTVFGLSKDWGISGLRVGWLHTLNADLIGAMDSLAYFAMPSTIIQEAATQMLLDKAFVKSYLKENQRRLARSYDALIGELKKAGIPFTPAVGAIFMWVDLRGALPQPTWEEEEKLWDKAVKAGVLLTPGQACHAAEPGFFRICYAASSLEGLMEGIRRVINVVRNNGGMQFVADSH</sequence>
<evidence type="ECO:0000259" key="3">
    <source>
        <dbReference type="Pfam" id="PF00155"/>
    </source>
</evidence>
<gene>
    <name evidence="4" type="primary">g1844</name>
    <name evidence="4" type="ORF">VP750_LOCUS1573</name>
</gene>
<evidence type="ECO:0000256" key="2">
    <source>
        <dbReference type="ARBA" id="ARBA00022898"/>
    </source>
</evidence>
<dbReference type="InterPro" id="IPR004838">
    <property type="entry name" value="NHTrfase_class1_PyrdxlP-BS"/>
</dbReference>